<dbReference type="Pfam" id="PF03334">
    <property type="entry name" value="PhaG_MnhG_YufB"/>
    <property type="match status" value="1"/>
</dbReference>
<evidence type="ECO:0000313" key="5">
    <source>
        <dbReference type="Proteomes" id="UP000180254"/>
    </source>
</evidence>
<protein>
    <submittedName>
        <fullName evidence="4">Putative monovalent cation/H+ antiporter subunit G</fullName>
    </submittedName>
</protein>
<comment type="caution">
    <text evidence="4">The sequence shown here is derived from an EMBL/GenBank/DDBJ whole genome shotgun (WGS) entry which is preliminary data.</text>
</comment>
<dbReference type="InterPro" id="IPR005133">
    <property type="entry name" value="PhaG_MnhG_YufB"/>
</dbReference>
<dbReference type="RefSeq" id="WP_071060587.1">
    <property type="nucleotide sequence ID" value="NZ_MKIE01000001.1"/>
</dbReference>
<proteinExistence type="inferred from homology"/>
<comment type="subcellular location">
    <subcellularLocation>
        <location evidence="1">Membrane</location>
        <topology evidence="1">Multi-pass membrane protein</topology>
    </subcellularLocation>
</comment>
<dbReference type="PANTHER" id="PTHR34703:SF1">
    <property type="entry name" value="ANTIPORTER SUBUNIT MNHG2-RELATED"/>
    <property type="match status" value="1"/>
</dbReference>
<evidence type="ECO:0000256" key="2">
    <source>
        <dbReference type="ARBA" id="ARBA00008404"/>
    </source>
</evidence>
<evidence type="ECO:0000313" key="4">
    <source>
        <dbReference type="EMBL" id="OHW63240.1"/>
    </source>
</evidence>
<keyword evidence="3" id="KW-1133">Transmembrane helix</keyword>
<feature type="transmembrane region" description="Helical" evidence="3">
    <location>
        <begin position="60"/>
        <end position="83"/>
    </location>
</feature>
<dbReference type="PANTHER" id="PTHR34703">
    <property type="entry name" value="ANTIPORTER SUBUNIT MNHG2-RELATED"/>
    <property type="match status" value="1"/>
</dbReference>
<organism evidence="4 5">
    <name type="scientific">Andreesenia angusta</name>
    <dbReference type="NCBI Taxonomy" id="39480"/>
    <lineage>
        <taxon>Bacteria</taxon>
        <taxon>Bacillati</taxon>
        <taxon>Bacillota</taxon>
        <taxon>Tissierellia</taxon>
        <taxon>Tissierellales</taxon>
        <taxon>Gottschalkiaceae</taxon>
        <taxon>Andreesenia</taxon>
    </lineage>
</organism>
<sequence length="102" mass="10980">MEILGYTLIGLGFVFILFGLLGMFKFNSFFKRVLASSLIDSAGFVTVLVGVLILKGASYFSLKIALLLGIGLIINPITTHIIALSAWKSGYKEDVCDDGTNS</sequence>
<feature type="transmembrane region" description="Helical" evidence="3">
    <location>
        <begin position="33"/>
        <end position="54"/>
    </location>
</feature>
<keyword evidence="5" id="KW-1185">Reference proteome</keyword>
<name>A0A1S1VA03_9FIRM</name>
<keyword evidence="3" id="KW-0812">Transmembrane</keyword>
<evidence type="ECO:0000256" key="1">
    <source>
        <dbReference type="ARBA" id="ARBA00004141"/>
    </source>
</evidence>
<accession>A0A1S1VA03</accession>
<gene>
    <name evidence="4" type="ORF">EUAN_01040</name>
</gene>
<comment type="similarity">
    <text evidence="2">Belongs to the CPA3 antiporters (TC 2.A.63) subunit G family.</text>
</comment>
<reference evidence="4 5" key="1">
    <citation type="submission" date="2016-09" db="EMBL/GenBank/DDBJ databases">
        <title>Genome sequence of Eubacterium angustum.</title>
        <authorList>
            <person name="Poehlein A."/>
            <person name="Daniel R."/>
        </authorList>
    </citation>
    <scope>NUCLEOTIDE SEQUENCE [LARGE SCALE GENOMIC DNA]</scope>
    <source>
        <strain evidence="4 5">DSM 1989</strain>
    </source>
</reference>
<dbReference type="Proteomes" id="UP000180254">
    <property type="component" value="Unassembled WGS sequence"/>
</dbReference>
<feature type="transmembrane region" description="Helical" evidence="3">
    <location>
        <begin position="6"/>
        <end position="26"/>
    </location>
</feature>
<dbReference type="GO" id="GO:0015385">
    <property type="term" value="F:sodium:proton antiporter activity"/>
    <property type="evidence" value="ECO:0007669"/>
    <property type="project" value="TreeGrafter"/>
</dbReference>
<dbReference type="STRING" id="39480.EUAN_01040"/>
<dbReference type="AlphaFoldDB" id="A0A1S1VA03"/>
<dbReference type="EMBL" id="MKIE01000001">
    <property type="protein sequence ID" value="OHW63240.1"/>
    <property type="molecule type" value="Genomic_DNA"/>
</dbReference>
<dbReference type="OrthoDB" id="9806575at2"/>
<keyword evidence="3" id="KW-0472">Membrane</keyword>
<evidence type="ECO:0000256" key="3">
    <source>
        <dbReference type="SAM" id="Phobius"/>
    </source>
</evidence>